<name>A0A6G1GXG0_9PEZI</name>
<gene>
    <name evidence="2" type="ORF">K402DRAFT_394811</name>
</gene>
<evidence type="ECO:0000256" key="1">
    <source>
        <dbReference type="SAM" id="MobiDB-lite"/>
    </source>
</evidence>
<reference evidence="2" key="1">
    <citation type="journal article" date="2020" name="Stud. Mycol.">
        <title>101 Dothideomycetes genomes: a test case for predicting lifestyles and emergence of pathogens.</title>
        <authorList>
            <person name="Haridas S."/>
            <person name="Albert R."/>
            <person name="Binder M."/>
            <person name="Bloem J."/>
            <person name="Labutti K."/>
            <person name="Salamov A."/>
            <person name="Andreopoulos B."/>
            <person name="Baker S."/>
            <person name="Barry K."/>
            <person name="Bills G."/>
            <person name="Bluhm B."/>
            <person name="Cannon C."/>
            <person name="Castanera R."/>
            <person name="Culley D."/>
            <person name="Daum C."/>
            <person name="Ezra D."/>
            <person name="Gonzalez J."/>
            <person name="Henrissat B."/>
            <person name="Kuo A."/>
            <person name="Liang C."/>
            <person name="Lipzen A."/>
            <person name="Lutzoni F."/>
            <person name="Magnuson J."/>
            <person name="Mondo S."/>
            <person name="Nolan M."/>
            <person name="Ohm R."/>
            <person name="Pangilinan J."/>
            <person name="Park H.-J."/>
            <person name="Ramirez L."/>
            <person name="Alfaro M."/>
            <person name="Sun H."/>
            <person name="Tritt A."/>
            <person name="Yoshinaga Y."/>
            <person name="Zwiers L.-H."/>
            <person name="Turgeon B."/>
            <person name="Goodwin S."/>
            <person name="Spatafora J."/>
            <person name="Crous P."/>
            <person name="Grigoriev I."/>
        </authorList>
    </citation>
    <scope>NUCLEOTIDE SEQUENCE</scope>
    <source>
        <strain evidence="2">CBS 113979</strain>
    </source>
</reference>
<keyword evidence="3" id="KW-1185">Reference proteome</keyword>
<evidence type="ECO:0000313" key="3">
    <source>
        <dbReference type="Proteomes" id="UP000800041"/>
    </source>
</evidence>
<dbReference type="Pfam" id="PF15891">
    <property type="entry name" value="Nuc_deoxyri_tr2"/>
    <property type="match status" value="1"/>
</dbReference>
<feature type="region of interest" description="Disordered" evidence="1">
    <location>
        <begin position="1"/>
        <end position="27"/>
    </location>
</feature>
<sequence>MSSDPHPSYTLIPAPTQPNPTSLPPGNTTLFLSGSIPSSTSPSHAWRTRLSNSLTHLPLTILDPTRPDWDSSWKESLSDPRFAEQTAWELEWLRKADMVAIWIAEETLAPVTLLELGLCAGWGKRVVVGCGEGYWKRGNVEAVCKGLGVEVWGEWDGFKRAVEREVEGKGDSS</sequence>
<evidence type="ECO:0000313" key="2">
    <source>
        <dbReference type="EMBL" id="KAF1985477.1"/>
    </source>
</evidence>
<dbReference type="Gene3D" id="3.40.50.450">
    <property type="match status" value="1"/>
</dbReference>
<evidence type="ECO:0008006" key="4">
    <source>
        <dbReference type="Google" id="ProtNLM"/>
    </source>
</evidence>
<dbReference type="SUPFAM" id="SSF52309">
    <property type="entry name" value="N-(deoxy)ribosyltransferase-like"/>
    <property type="match status" value="1"/>
</dbReference>
<proteinExistence type="predicted"/>
<dbReference type="InterPro" id="IPR039470">
    <property type="entry name" value="Nuc_deoxyri_tr2"/>
</dbReference>
<dbReference type="EMBL" id="ML977162">
    <property type="protein sequence ID" value="KAF1985477.1"/>
    <property type="molecule type" value="Genomic_DNA"/>
</dbReference>
<accession>A0A6G1GXG0</accession>
<dbReference type="OrthoDB" id="2893324at2759"/>
<dbReference type="AlphaFoldDB" id="A0A6G1GXG0"/>
<organism evidence="2 3">
    <name type="scientific">Aulographum hederae CBS 113979</name>
    <dbReference type="NCBI Taxonomy" id="1176131"/>
    <lineage>
        <taxon>Eukaryota</taxon>
        <taxon>Fungi</taxon>
        <taxon>Dikarya</taxon>
        <taxon>Ascomycota</taxon>
        <taxon>Pezizomycotina</taxon>
        <taxon>Dothideomycetes</taxon>
        <taxon>Pleosporomycetidae</taxon>
        <taxon>Aulographales</taxon>
        <taxon>Aulographaceae</taxon>
    </lineage>
</organism>
<dbReference type="Proteomes" id="UP000800041">
    <property type="component" value="Unassembled WGS sequence"/>
</dbReference>
<protein>
    <recommendedName>
        <fullName evidence="4">Nucleoside 2-deoxyribosyltransferase</fullName>
    </recommendedName>
</protein>